<keyword evidence="3" id="KW-1185">Reference proteome</keyword>
<proteinExistence type="predicted"/>
<dbReference type="Gene3D" id="3.80.10.10">
    <property type="entry name" value="Ribonuclease Inhibitor"/>
    <property type="match status" value="1"/>
</dbReference>
<organism evidence="3">
    <name type="scientific">Schizophyllum commune (strain H4-8 / FGSC 9210)</name>
    <name type="common">Split gill fungus</name>
    <dbReference type="NCBI Taxonomy" id="578458"/>
    <lineage>
        <taxon>Eukaryota</taxon>
        <taxon>Fungi</taxon>
        <taxon>Dikarya</taxon>
        <taxon>Basidiomycota</taxon>
        <taxon>Agaricomycotina</taxon>
        <taxon>Agaricomycetes</taxon>
        <taxon>Agaricomycetidae</taxon>
        <taxon>Agaricales</taxon>
        <taxon>Schizophyllaceae</taxon>
        <taxon>Schizophyllum</taxon>
    </lineage>
</organism>
<reference evidence="2 3" key="1">
    <citation type="journal article" date="2010" name="Nat. Biotechnol.">
        <title>Genome sequence of the model mushroom Schizophyllum commune.</title>
        <authorList>
            <person name="Ohm R.A."/>
            <person name="de Jong J.F."/>
            <person name="Lugones L.G."/>
            <person name="Aerts A."/>
            <person name="Kothe E."/>
            <person name="Stajich J.E."/>
            <person name="de Vries R.P."/>
            <person name="Record E."/>
            <person name="Levasseur A."/>
            <person name="Baker S.E."/>
            <person name="Bartholomew K.A."/>
            <person name="Coutinho P.M."/>
            <person name="Erdmann S."/>
            <person name="Fowler T.J."/>
            <person name="Gathman A.C."/>
            <person name="Lombard V."/>
            <person name="Henrissat B."/>
            <person name="Knabe N."/>
            <person name="Kuees U."/>
            <person name="Lilly W.W."/>
            <person name="Lindquist E."/>
            <person name="Lucas S."/>
            <person name="Magnuson J.K."/>
            <person name="Piumi F."/>
            <person name="Raudaskoski M."/>
            <person name="Salamov A."/>
            <person name="Schmutz J."/>
            <person name="Schwarze F.W.M.R."/>
            <person name="vanKuyk P.A."/>
            <person name="Horton J.S."/>
            <person name="Grigoriev I.V."/>
            <person name="Woesten H.A.B."/>
        </authorList>
    </citation>
    <scope>NUCLEOTIDE SEQUENCE [LARGE SCALE GENOMIC DNA]</scope>
    <source>
        <strain evidence="3">H4-8 / FGSC 9210</strain>
    </source>
</reference>
<feature type="non-terminal residue" evidence="2">
    <location>
        <position position="385"/>
    </location>
</feature>
<dbReference type="AlphaFoldDB" id="D8Q5M3"/>
<feature type="region of interest" description="Disordered" evidence="1">
    <location>
        <begin position="346"/>
        <end position="385"/>
    </location>
</feature>
<name>D8Q5M3_SCHCM</name>
<dbReference type="InParanoid" id="D8Q5M3"/>
<dbReference type="KEGG" id="scm:SCHCO_02625362"/>
<dbReference type="Proteomes" id="UP000007431">
    <property type="component" value="Unassembled WGS sequence"/>
</dbReference>
<evidence type="ECO:0000256" key="1">
    <source>
        <dbReference type="SAM" id="MobiDB-lite"/>
    </source>
</evidence>
<gene>
    <name evidence="2" type="ORF">SCHCODRAFT_109266</name>
</gene>
<accession>D8Q5M3</accession>
<dbReference type="OrthoDB" id="3270987at2759"/>
<evidence type="ECO:0000313" key="3">
    <source>
        <dbReference type="Proteomes" id="UP000007431"/>
    </source>
</evidence>
<sequence>MWQQIVLNQDEEEDWREDDVEALSEYLRRSAAATLSIDIGAYPPRTSAIWALLLAETWRWHTARIVLHDAVEQMVPLAQPLDVPELERVALTRRSSITQSFVRPVDLTDNPLRWFQNAPKLRRLSLAWPFFPSAVHVAWGRITHLKLDSEGSGPTLAITMRQCVDALTHCIALEYLELSAIHFRWGESLPIVEVSTLQTLLLVSDAIALCRYLSAPQLTRLSLCPNTHPNEDHCEAVIIMARRQSLRNLRYLFLCHSLFQWLHLDPLFEQLPELIYLHFTHSISWSSGGTTPRVCCIGRLHALRTLSLLTTEAAWHRGRQPPRLPELLEGEIGQLSNLEELHLWNRPEPGESPDLDEWTDRQSKRGVNVKRKRGHPPFPDEMDTL</sequence>
<dbReference type="SUPFAM" id="SSF52047">
    <property type="entry name" value="RNI-like"/>
    <property type="match status" value="1"/>
</dbReference>
<evidence type="ECO:0000313" key="2">
    <source>
        <dbReference type="EMBL" id="EFI97436.1"/>
    </source>
</evidence>
<dbReference type="VEuPathDB" id="FungiDB:SCHCODRAFT_02625362"/>
<dbReference type="InterPro" id="IPR032675">
    <property type="entry name" value="LRR_dom_sf"/>
</dbReference>
<dbReference type="EMBL" id="GL377306">
    <property type="protein sequence ID" value="EFI97436.1"/>
    <property type="molecule type" value="Genomic_DNA"/>
</dbReference>
<protein>
    <submittedName>
        <fullName evidence="2">Uncharacterized protein</fullName>
    </submittedName>
</protein>
<dbReference type="HOGENOM" id="CLU_614170_0_0_1"/>
<dbReference type="GeneID" id="9596425"/>